<name>A0A4C1UW39_EUMVA</name>
<evidence type="ECO:0000313" key="1">
    <source>
        <dbReference type="EMBL" id="GBP30226.1"/>
    </source>
</evidence>
<comment type="caution">
    <text evidence="1">The sequence shown here is derived from an EMBL/GenBank/DDBJ whole genome shotgun (WGS) entry which is preliminary data.</text>
</comment>
<gene>
    <name evidence="1" type="ORF">EVAR_94535_1</name>
</gene>
<organism evidence="1 2">
    <name type="scientific">Eumeta variegata</name>
    <name type="common">Bagworm moth</name>
    <name type="synonym">Eumeta japonica</name>
    <dbReference type="NCBI Taxonomy" id="151549"/>
    <lineage>
        <taxon>Eukaryota</taxon>
        <taxon>Metazoa</taxon>
        <taxon>Ecdysozoa</taxon>
        <taxon>Arthropoda</taxon>
        <taxon>Hexapoda</taxon>
        <taxon>Insecta</taxon>
        <taxon>Pterygota</taxon>
        <taxon>Neoptera</taxon>
        <taxon>Endopterygota</taxon>
        <taxon>Lepidoptera</taxon>
        <taxon>Glossata</taxon>
        <taxon>Ditrysia</taxon>
        <taxon>Tineoidea</taxon>
        <taxon>Psychidae</taxon>
        <taxon>Oiketicinae</taxon>
        <taxon>Eumeta</taxon>
    </lineage>
</organism>
<proteinExistence type="predicted"/>
<reference evidence="1 2" key="1">
    <citation type="journal article" date="2019" name="Commun. Biol.">
        <title>The bagworm genome reveals a unique fibroin gene that provides high tensile strength.</title>
        <authorList>
            <person name="Kono N."/>
            <person name="Nakamura H."/>
            <person name="Ohtoshi R."/>
            <person name="Tomita M."/>
            <person name="Numata K."/>
            <person name="Arakawa K."/>
        </authorList>
    </citation>
    <scope>NUCLEOTIDE SEQUENCE [LARGE SCALE GENOMIC DNA]</scope>
</reference>
<dbReference type="AlphaFoldDB" id="A0A4C1UW39"/>
<keyword evidence="2" id="KW-1185">Reference proteome</keyword>
<dbReference type="Proteomes" id="UP000299102">
    <property type="component" value="Unassembled WGS sequence"/>
</dbReference>
<evidence type="ECO:0000313" key="2">
    <source>
        <dbReference type="Proteomes" id="UP000299102"/>
    </source>
</evidence>
<sequence>MRRYHLGLQYLTASTSGLASNDSPGLSTANALGSLSVHQFSELLDSRLGCKLQDFRTAIMIDMRDEFNSSIEKLKKEFINNN</sequence>
<protein>
    <submittedName>
        <fullName evidence="1">Uncharacterized protein</fullName>
    </submittedName>
</protein>
<accession>A0A4C1UW39</accession>
<dbReference type="EMBL" id="BGZK01000230">
    <property type="protein sequence ID" value="GBP30226.1"/>
    <property type="molecule type" value="Genomic_DNA"/>
</dbReference>